<dbReference type="NCBIfam" id="TIGR03292">
    <property type="entry name" value="PhnH_redo"/>
    <property type="match status" value="1"/>
</dbReference>
<dbReference type="Gene3D" id="3.40.50.11310">
    <property type="entry name" value="Bacterial phosphonate metabolism protein PhnH"/>
    <property type="match status" value="1"/>
</dbReference>
<dbReference type="GO" id="GO:0016829">
    <property type="term" value="F:lyase activity"/>
    <property type="evidence" value="ECO:0007669"/>
    <property type="project" value="UniProtKB-KW"/>
</dbReference>
<dbReference type="PIRSF" id="PIRSF020680">
    <property type="entry name" value="PhnH"/>
    <property type="match status" value="1"/>
</dbReference>
<accession>A0A1W9KP10</accession>
<keyword evidence="1" id="KW-0456">Lyase</keyword>
<organism evidence="1 2">
    <name type="scientific">Rhodoferax ferrireducens</name>
    <dbReference type="NCBI Taxonomy" id="192843"/>
    <lineage>
        <taxon>Bacteria</taxon>
        <taxon>Pseudomonadati</taxon>
        <taxon>Pseudomonadota</taxon>
        <taxon>Betaproteobacteria</taxon>
        <taxon>Burkholderiales</taxon>
        <taxon>Comamonadaceae</taxon>
        <taxon>Rhodoferax</taxon>
    </lineage>
</organism>
<evidence type="ECO:0000313" key="1">
    <source>
        <dbReference type="EMBL" id="OQW85912.1"/>
    </source>
</evidence>
<dbReference type="AlphaFoldDB" id="A0A1W9KP10"/>
<dbReference type="InterPro" id="IPR038058">
    <property type="entry name" value="PhnH-like_sp"/>
</dbReference>
<sequence>MSGNRTDTKTENLWQGSVQQSIFRELLDAFSRPGEVRDLTLLIEGTTAQRAVLATLMDGEATLADPHQKIAIGDWSLLQARRGTPEAARYVVIDGCRAPDFEPAMGCLESPEFGATLLIEVTAVGDGPLVIQLNGPGINGLRVLRLDGLHADWLEQRVDWVASFPLGVDILFFDSKRIVALPRTTHVGIATGVI</sequence>
<name>A0A1W9KP10_9BURK</name>
<proteinExistence type="predicted"/>
<dbReference type="Pfam" id="PF05845">
    <property type="entry name" value="PhnH"/>
    <property type="match status" value="1"/>
</dbReference>
<dbReference type="Proteomes" id="UP000192505">
    <property type="component" value="Unassembled WGS sequence"/>
</dbReference>
<protein>
    <submittedName>
        <fullName evidence="1">Phosphonate C-P lyase system protein PhnH</fullName>
    </submittedName>
</protein>
<dbReference type="GO" id="GO:0019634">
    <property type="term" value="P:organic phosphonate metabolic process"/>
    <property type="evidence" value="ECO:0007669"/>
    <property type="project" value="InterPro"/>
</dbReference>
<dbReference type="InterPro" id="IPR008772">
    <property type="entry name" value="Phosphonate_metab_PhnH"/>
</dbReference>
<comment type="caution">
    <text evidence="1">The sequence shown here is derived from an EMBL/GenBank/DDBJ whole genome shotgun (WGS) entry which is preliminary data.</text>
</comment>
<evidence type="ECO:0000313" key="2">
    <source>
        <dbReference type="Proteomes" id="UP000192505"/>
    </source>
</evidence>
<reference evidence="1 2" key="1">
    <citation type="submission" date="2017-01" db="EMBL/GenBank/DDBJ databases">
        <title>Novel large sulfur bacteria in the metagenomes of groundwater-fed chemosynthetic microbial mats in the Lake Huron basin.</title>
        <authorList>
            <person name="Sharrar A.M."/>
            <person name="Flood B.E."/>
            <person name="Bailey J.V."/>
            <person name="Jones D.S."/>
            <person name="Biddanda B."/>
            <person name="Ruberg S.A."/>
            <person name="Marcus D.N."/>
            <person name="Dick G.J."/>
        </authorList>
    </citation>
    <scope>NUCLEOTIDE SEQUENCE [LARGE SCALE GENOMIC DNA]</scope>
    <source>
        <strain evidence="1">A7</strain>
    </source>
</reference>
<gene>
    <name evidence="1" type="ORF">BWK72_19900</name>
</gene>
<dbReference type="SUPFAM" id="SSF159709">
    <property type="entry name" value="PhnH-like"/>
    <property type="match status" value="1"/>
</dbReference>
<dbReference type="EMBL" id="MTEI01000030">
    <property type="protein sequence ID" value="OQW85912.1"/>
    <property type="molecule type" value="Genomic_DNA"/>
</dbReference>